<keyword evidence="1 4" id="KW-0349">Heme</keyword>
<dbReference type="Gene3D" id="1.10.760.10">
    <property type="entry name" value="Cytochrome c-like domain"/>
    <property type="match status" value="1"/>
</dbReference>
<evidence type="ECO:0000256" key="1">
    <source>
        <dbReference type="ARBA" id="ARBA00022617"/>
    </source>
</evidence>
<dbReference type="EMBL" id="JAPAAF010000004">
    <property type="protein sequence ID" value="MCW0481975.1"/>
    <property type="molecule type" value="Genomic_DNA"/>
</dbReference>
<evidence type="ECO:0000256" key="2">
    <source>
        <dbReference type="ARBA" id="ARBA00022723"/>
    </source>
</evidence>
<dbReference type="SUPFAM" id="SSF46626">
    <property type="entry name" value="Cytochrome c"/>
    <property type="match status" value="1"/>
</dbReference>
<reference evidence="6" key="1">
    <citation type="submission" date="2022-10" db="EMBL/GenBank/DDBJ databases">
        <title>Gaoshiqiia sediminis gen. nov., sp. nov., isolated from coastal sediment.</title>
        <authorList>
            <person name="Yu W.X."/>
            <person name="Mu D.S."/>
            <person name="Du J.Z."/>
            <person name="Liang Y.Q."/>
        </authorList>
    </citation>
    <scope>NUCLEOTIDE SEQUENCE</scope>
    <source>
        <strain evidence="6">A06</strain>
    </source>
</reference>
<evidence type="ECO:0000259" key="5">
    <source>
        <dbReference type="PROSITE" id="PS51007"/>
    </source>
</evidence>
<name>A0AA41Y9Y6_9BACT</name>
<proteinExistence type="predicted"/>
<evidence type="ECO:0000313" key="6">
    <source>
        <dbReference type="EMBL" id="MCW0481975.1"/>
    </source>
</evidence>
<dbReference type="AlphaFoldDB" id="A0AA41Y9Y6"/>
<dbReference type="InterPro" id="IPR009056">
    <property type="entry name" value="Cyt_c-like_dom"/>
</dbReference>
<dbReference type="PROSITE" id="PS51007">
    <property type="entry name" value="CYTC"/>
    <property type="match status" value="1"/>
</dbReference>
<sequence>MKKYTNVFVLLMVVISTGLLLSFATVQDKKDGGPWNVPEKYKTMQNAHNGDEGLVKIGKMHYIKHCKSCHGGDGLGDGPKAASMKTKMNSFKSAEFQSQKDGVIYYQSFIGRDEMPNFESKIPDDEDRWAVVNYLRTLK</sequence>
<keyword evidence="7" id="KW-1185">Reference proteome</keyword>
<comment type="caution">
    <text evidence="6">The sequence shown here is derived from an EMBL/GenBank/DDBJ whole genome shotgun (WGS) entry which is preliminary data.</text>
</comment>
<dbReference type="InterPro" id="IPR036909">
    <property type="entry name" value="Cyt_c-like_dom_sf"/>
</dbReference>
<feature type="domain" description="Cytochrome c" evidence="5">
    <location>
        <begin position="53"/>
        <end position="139"/>
    </location>
</feature>
<keyword evidence="3 4" id="KW-0408">Iron</keyword>
<dbReference type="Proteomes" id="UP001163821">
    <property type="component" value="Unassembled WGS sequence"/>
</dbReference>
<dbReference type="GO" id="GO:0020037">
    <property type="term" value="F:heme binding"/>
    <property type="evidence" value="ECO:0007669"/>
    <property type="project" value="InterPro"/>
</dbReference>
<dbReference type="RefSeq" id="WP_282590584.1">
    <property type="nucleotide sequence ID" value="NZ_JAPAAF010000004.1"/>
</dbReference>
<gene>
    <name evidence="6" type="ORF">N2K84_04475</name>
</gene>
<evidence type="ECO:0000256" key="4">
    <source>
        <dbReference type="PROSITE-ProRule" id="PRU00433"/>
    </source>
</evidence>
<protein>
    <submittedName>
        <fullName evidence="6">Cytochrome c</fullName>
    </submittedName>
</protein>
<accession>A0AA41Y9Y6</accession>
<organism evidence="6 7">
    <name type="scientific">Gaoshiqia sediminis</name>
    <dbReference type="NCBI Taxonomy" id="2986998"/>
    <lineage>
        <taxon>Bacteria</taxon>
        <taxon>Pseudomonadati</taxon>
        <taxon>Bacteroidota</taxon>
        <taxon>Bacteroidia</taxon>
        <taxon>Marinilabiliales</taxon>
        <taxon>Prolixibacteraceae</taxon>
        <taxon>Gaoshiqia</taxon>
    </lineage>
</organism>
<dbReference type="Pfam" id="PF00034">
    <property type="entry name" value="Cytochrom_C"/>
    <property type="match status" value="1"/>
</dbReference>
<keyword evidence="2 4" id="KW-0479">Metal-binding</keyword>
<dbReference type="GO" id="GO:0046872">
    <property type="term" value="F:metal ion binding"/>
    <property type="evidence" value="ECO:0007669"/>
    <property type="project" value="UniProtKB-KW"/>
</dbReference>
<dbReference type="GO" id="GO:0009055">
    <property type="term" value="F:electron transfer activity"/>
    <property type="evidence" value="ECO:0007669"/>
    <property type="project" value="InterPro"/>
</dbReference>
<evidence type="ECO:0000313" key="7">
    <source>
        <dbReference type="Proteomes" id="UP001163821"/>
    </source>
</evidence>
<evidence type="ECO:0000256" key="3">
    <source>
        <dbReference type="ARBA" id="ARBA00023004"/>
    </source>
</evidence>